<comment type="similarity">
    <text evidence="1">Belongs to the metallo-beta-lactamase superfamily. Class-B beta-lactamase family.</text>
</comment>
<dbReference type="SMART" id="SM00849">
    <property type="entry name" value="Lactamase_B"/>
    <property type="match status" value="1"/>
</dbReference>
<dbReference type="RefSeq" id="WP_187431906.1">
    <property type="nucleotide sequence ID" value="NZ_CP143423.1"/>
</dbReference>
<evidence type="ECO:0000256" key="1">
    <source>
        <dbReference type="ARBA" id="ARBA00005250"/>
    </source>
</evidence>
<dbReference type="SUPFAM" id="SSF56281">
    <property type="entry name" value="Metallo-hydrolase/oxidoreductase"/>
    <property type="match status" value="1"/>
</dbReference>
<feature type="signal peptide" evidence="2">
    <location>
        <begin position="1"/>
        <end position="17"/>
    </location>
</feature>
<name>A0ABZ2C120_9RHOB</name>
<dbReference type="InterPro" id="IPR050855">
    <property type="entry name" value="NDM-1-like"/>
</dbReference>
<dbReference type="InterPro" id="IPR001279">
    <property type="entry name" value="Metallo-B-lactamas"/>
</dbReference>
<evidence type="ECO:0000313" key="5">
    <source>
        <dbReference type="Proteomes" id="UP001318682"/>
    </source>
</evidence>
<feature type="chain" id="PRO_5046017220" description="Metallo-beta-lactamase domain-containing protein" evidence="2">
    <location>
        <begin position="18"/>
        <end position="314"/>
    </location>
</feature>
<dbReference type="EMBL" id="CP143423">
    <property type="protein sequence ID" value="WVX51025.1"/>
    <property type="molecule type" value="Genomic_DNA"/>
</dbReference>
<feature type="domain" description="Metallo-beta-lactamase" evidence="3">
    <location>
        <begin position="59"/>
        <end position="245"/>
    </location>
</feature>
<evidence type="ECO:0000313" key="4">
    <source>
        <dbReference type="EMBL" id="WVX51025.1"/>
    </source>
</evidence>
<dbReference type="Gene3D" id="3.60.15.10">
    <property type="entry name" value="Ribonuclease Z/Hydroxyacylglutathione hydrolase-like"/>
    <property type="match status" value="1"/>
</dbReference>
<evidence type="ECO:0000256" key="2">
    <source>
        <dbReference type="SAM" id="SignalP"/>
    </source>
</evidence>
<reference evidence="4 5" key="1">
    <citation type="submission" date="2015-07" db="EMBL/GenBank/DDBJ databases">
        <authorList>
            <person name="Voget S."/>
            <person name="Dogs M."/>
            <person name="Brinkhoff T.H."/>
            <person name="Daniel R."/>
        </authorList>
    </citation>
    <scope>NUCLEOTIDE SEQUENCE [LARGE SCALE GENOMIC DNA]</scope>
    <source>
        <strain evidence="4 5">B14</strain>
    </source>
</reference>
<dbReference type="Pfam" id="PF00753">
    <property type="entry name" value="Lactamase_B"/>
    <property type="match status" value="1"/>
</dbReference>
<dbReference type="CDD" id="cd16282">
    <property type="entry name" value="metallo-hydrolase-like_MBL-fold"/>
    <property type="match status" value="1"/>
</dbReference>
<keyword evidence="5" id="KW-1185">Reference proteome</keyword>
<evidence type="ECO:0000259" key="3">
    <source>
        <dbReference type="SMART" id="SM00849"/>
    </source>
</evidence>
<dbReference type="PANTHER" id="PTHR42951:SF4">
    <property type="entry name" value="ACYL-COENZYME A THIOESTERASE MBLAC2"/>
    <property type="match status" value="1"/>
</dbReference>
<organism evidence="4 5">
    <name type="scientific">Roseobacter fucihabitans</name>
    <dbReference type="NCBI Taxonomy" id="1537242"/>
    <lineage>
        <taxon>Bacteria</taxon>
        <taxon>Pseudomonadati</taxon>
        <taxon>Pseudomonadota</taxon>
        <taxon>Alphaproteobacteria</taxon>
        <taxon>Rhodobacterales</taxon>
        <taxon>Roseobacteraceae</taxon>
        <taxon>Roseobacter</taxon>
    </lineage>
</organism>
<dbReference type="InterPro" id="IPR036866">
    <property type="entry name" value="RibonucZ/Hydroxyglut_hydro"/>
</dbReference>
<proteinExistence type="inferred from homology"/>
<keyword evidence="2" id="KW-0732">Signal</keyword>
<dbReference type="PANTHER" id="PTHR42951">
    <property type="entry name" value="METALLO-BETA-LACTAMASE DOMAIN-CONTAINING"/>
    <property type="match status" value="1"/>
</dbReference>
<reference evidence="5" key="2">
    <citation type="submission" date="2024-01" db="EMBL/GenBank/DDBJ databases">
        <title>Roseobacter fucihabitans sp. nov., isolated from the brown alga Fucus spiralis.</title>
        <authorList>
            <person name="Hahnke S."/>
            <person name="Berger M."/>
            <person name="Schlingloff A."/>
            <person name="Athale I."/>
            <person name="Neumann-Schaal M."/>
            <person name="Adenaya A."/>
            <person name="Poehlein A."/>
            <person name="Daniel R."/>
            <person name="Pertersen J."/>
            <person name="Brinkhoff T."/>
        </authorList>
    </citation>
    <scope>NUCLEOTIDE SEQUENCE [LARGE SCALE GENOMIC DNA]</scope>
    <source>
        <strain evidence="5">B14</strain>
    </source>
</reference>
<dbReference type="Proteomes" id="UP001318682">
    <property type="component" value="Chromosome"/>
</dbReference>
<accession>A0ABZ2C120</accession>
<gene>
    <name evidence="4" type="ORF">ROLI_041260</name>
</gene>
<sequence>MSKSALFSILLALPAGASEDIPDQYPGSLLYSKPVEVIPGVFSAIGATAPPTYENAGHNNNLSFIVTSEGVVVINSGASYELAQALHAEIKAVTPQPVVLVFTENGQGHAMLGNSYWAGQGVDIVAHVDAAAEFAQSGGQSLRAAQARVKDRVENTHVVAPNVTFEDSYAVTLGGVEIEALYLGPAHSPGDIVVWLPAQSLVISGDMAFHERMLPIFDHTIAADWIETWETAFEPLQATYVIPGHGHPTNMDQVRRYTRDYLLYLRKQVGAHLEAGGDLAQAFYVDQSPYAHLDTFEELATKNAGRVYEQMEFE</sequence>
<protein>
    <recommendedName>
        <fullName evidence="3">Metallo-beta-lactamase domain-containing protein</fullName>
    </recommendedName>
</protein>